<feature type="compositionally biased region" description="Basic and acidic residues" evidence="1">
    <location>
        <begin position="84"/>
        <end position="95"/>
    </location>
</feature>
<feature type="region of interest" description="Disordered" evidence="1">
    <location>
        <begin position="81"/>
        <end position="121"/>
    </location>
</feature>
<evidence type="ECO:0000313" key="2">
    <source>
        <dbReference type="EMBL" id="MCD7463957.1"/>
    </source>
</evidence>
<proteinExistence type="predicted"/>
<dbReference type="Proteomes" id="UP000823775">
    <property type="component" value="Unassembled WGS sequence"/>
</dbReference>
<dbReference type="EMBL" id="JACEIK010000928">
    <property type="protein sequence ID" value="MCD7463957.1"/>
    <property type="molecule type" value="Genomic_DNA"/>
</dbReference>
<accession>A0ABS8SY31</accession>
<sequence>MNGMPINVGVIIKNVLRREREKKGQSFGFGGLLTRFLRGHDIEEEEADYRPIYDPRRIDVTKTTEPNGLCKVEHEFEEPIDDEVATKDEMARVDSDVESSDAEEEDSEMGEATLAPTDDED</sequence>
<organism evidence="2 3">
    <name type="scientific">Datura stramonium</name>
    <name type="common">Jimsonweed</name>
    <name type="synonym">Common thornapple</name>
    <dbReference type="NCBI Taxonomy" id="4076"/>
    <lineage>
        <taxon>Eukaryota</taxon>
        <taxon>Viridiplantae</taxon>
        <taxon>Streptophyta</taxon>
        <taxon>Embryophyta</taxon>
        <taxon>Tracheophyta</taxon>
        <taxon>Spermatophyta</taxon>
        <taxon>Magnoliopsida</taxon>
        <taxon>eudicotyledons</taxon>
        <taxon>Gunneridae</taxon>
        <taxon>Pentapetalae</taxon>
        <taxon>asterids</taxon>
        <taxon>lamiids</taxon>
        <taxon>Solanales</taxon>
        <taxon>Solanaceae</taxon>
        <taxon>Solanoideae</taxon>
        <taxon>Datureae</taxon>
        <taxon>Datura</taxon>
    </lineage>
</organism>
<gene>
    <name evidence="2" type="ORF">HAX54_051769</name>
</gene>
<reference evidence="2 3" key="1">
    <citation type="journal article" date="2021" name="BMC Genomics">
        <title>Datura genome reveals duplications of psychoactive alkaloid biosynthetic genes and high mutation rate following tissue culture.</title>
        <authorList>
            <person name="Rajewski A."/>
            <person name="Carter-House D."/>
            <person name="Stajich J."/>
            <person name="Litt A."/>
        </authorList>
    </citation>
    <scope>NUCLEOTIDE SEQUENCE [LARGE SCALE GENOMIC DNA]</scope>
    <source>
        <strain evidence="2">AR-01</strain>
    </source>
</reference>
<keyword evidence="3" id="KW-1185">Reference proteome</keyword>
<evidence type="ECO:0000313" key="3">
    <source>
        <dbReference type="Proteomes" id="UP000823775"/>
    </source>
</evidence>
<evidence type="ECO:0000256" key="1">
    <source>
        <dbReference type="SAM" id="MobiDB-lite"/>
    </source>
</evidence>
<name>A0ABS8SY31_DATST</name>
<feature type="compositionally biased region" description="Acidic residues" evidence="1">
    <location>
        <begin position="96"/>
        <end position="109"/>
    </location>
</feature>
<protein>
    <submittedName>
        <fullName evidence="2">Uncharacterized protein</fullName>
    </submittedName>
</protein>
<comment type="caution">
    <text evidence="2">The sequence shown here is derived from an EMBL/GenBank/DDBJ whole genome shotgun (WGS) entry which is preliminary data.</text>
</comment>